<keyword evidence="2" id="KW-1185">Reference proteome</keyword>
<name>A0A4Y2NJR3_ARAVE</name>
<dbReference type="EMBL" id="BGPR01127759">
    <property type="protein sequence ID" value="GBN37966.1"/>
    <property type="molecule type" value="Genomic_DNA"/>
</dbReference>
<dbReference type="AlphaFoldDB" id="A0A4Y2NJR3"/>
<evidence type="ECO:0000313" key="2">
    <source>
        <dbReference type="Proteomes" id="UP000499080"/>
    </source>
</evidence>
<gene>
    <name evidence="1" type="ORF">AVEN_219749_1</name>
</gene>
<accession>A0A4Y2NJR3</accession>
<proteinExistence type="predicted"/>
<evidence type="ECO:0000313" key="1">
    <source>
        <dbReference type="EMBL" id="GBN37966.1"/>
    </source>
</evidence>
<sequence length="90" mass="10683">MKEIEEKQERNDKHWAGVIKKKLAGRQTGASENPALAKFKERKELRKYMKQFHRRAALWFRISYHSIMHNERILELSKSIWSASPSLCLS</sequence>
<reference evidence="1 2" key="1">
    <citation type="journal article" date="2019" name="Sci. Rep.">
        <title>Orb-weaving spider Araneus ventricosus genome elucidates the spidroin gene catalogue.</title>
        <authorList>
            <person name="Kono N."/>
            <person name="Nakamura H."/>
            <person name="Ohtoshi R."/>
            <person name="Moran D.A.P."/>
            <person name="Shinohara A."/>
            <person name="Yoshida Y."/>
            <person name="Fujiwara M."/>
            <person name="Mori M."/>
            <person name="Tomita M."/>
            <person name="Arakawa K."/>
        </authorList>
    </citation>
    <scope>NUCLEOTIDE SEQUENCE [LARGE SCALE GENOMIC DNA]</scope>
</reference>
<dbReference type="Proteomes" id="UP000499080">
    <property type="component" value="Unassembled WGS sequence"/>
</dbReference>
<comment type="caution">
    <text evidence="1">The sequence shown here is derived from an EMBL/GenBank/DDBJ whole genome shotgun (WGS) entry which is preliminary data.</text>
</comment>
<protein>
    <submittedName>
        <fullName evidence="1">Uncharacterized protein</fullName>
    </submittedName>
</protein>
<organism evidence="1 2">
    <name type="scientific">Araneus ventricosus</name>
    <name type="common">Orbweaver spider</name>
    <name type="synonym">Epeira ventricosa</name>
    <dbReference type="NCBI Taxonomy" id="182803"/>
    <lineage>
        <taxon>Eukaryota</taxon>
        <taxon>Metazoa</taxon>
        <taxon>Ecdysozoa</taxon>
        <taxon>Arthropoda</taxon>
        <taxon>Chelicerata</taxon>
        <taxon>Arachnida</taxon>
        <taxon>Araneae</taxon>
        <taxon>Araneomorphae</taxon>
        <taxon>Entelegynae</taxon>
        <taxon>Araneoidea</taxon>
        <taxon>Araneidae</taxon>
        <taxon>Araneus</taxon>
    </lineage>
</organism>